<dbReference type="Gene3D" id="3.40.50.300">
    <property type="entry name" value="P-loop containing nucleotide triphosphate hydrolases"/>
    <property type="match status" value="1"/>
</dbReference>
<keyword evidence="12" id="KW-1185">Reference proteome</keyword>
<protein>
    <recommendedName>
        <fullName evidence="3">tRNA threonylcarbamoyladenosine biosynthesis protein TsaE</fullName>
    </recommendedName>
    <alternativeName>
        <fullName evidence="10">t(6)A37 threonylcarbamoyladenosine biosynthesis protein TsaE</fullName>
    </alternativeName>
</protein>
<dbReference type="InterPro" id="IPR003442">
    <property type="entry name" value="T6A_TsaE"/>
</dbReference>
<dbReference type="Proteomes" id="UP000245293">
    <property type="component" value="Unassembled WGS sequence"/>
</dbReference>
<evidence type="ECO:0000256" key="7">
    <source>
        <dbReference type="ARBA" id="ARBA00022741"/>
    </source>
</evidence>
<evidence type="ECO:0000256" key="2">
    <source>
        <dbReference type="ARBA" id="ARBA00007599"/>
    </source>
</evidence>
<accession>A0A2V1P3J2</accession>
<sequence length="153" mass="16821">MRGREQRLSFRSEAETARFGETLAGLLRPGDVVLLAGDIGAGKSFLARAIIRALCGAETDVPSPTFTLVQTYDCDAGEIWHSDLYRLSDADEALELGLIDAFETAINLVEWPDHLGPYLPEDALRIDMTATPEAHKARLIPIGKWAERLEDAL</sequence>
<evidence type="ECO:0000256" key="5">
    <source>
        <dbReference type="ARBA" id="ARBA00022694"/>
    </source>
</evidence>
<dbReference type="OrthoDB" id="9800307at2"/>
<keyword evidence="9" id="KW-0460">Magnesium</keyword>
<gene>
    <name evidence="11" type="ORF">DFK10_08540</name>
</gene>
<evidence type="ECO:0000313" key="12">
    <source>
        <dbReference type="Proteomes" id="UP000245293"/>
    </source>
</evidence>
<reference evidence="12" key="1">
    <citation type="submission" date="2018-05" db="EMBL/GenBank/DDBJ databases">
        <authorList>
            <person name="Du Z."/>
            <person name="Wang X."/>
        </authorList>
    </citation>
    <scope>NUCLEOTIDE SEQUENCE [LARGE SCALE GENOMIC DNA]</scope>
    <source>
        <strain evidence="12">WDS4C29</strain>
    </source>
</reference>
<dbReference type="GO" id="GO:0016740">
    <property type="term" value="F:transferase activity"/>
    <property type="evidence" value="ECO:0007669"/>
    <property type="project" value="UniProtKB-KW"/>
</dbReference>
<dbReference type="GO" id="GO:0046872">
    <property type="term" value="F:metal ion binding"/>
    <property type="evidence" value="ECO:0007669"/>
    <property type="project" value="UniProtKB-KW"/>
</dbReference>
<evidence type="ECO:0000256" key="4">
    <source>
        <dbReference type="ARBA" id="ARBA00022490"/>
    </source>
</evidence>
<dbReference type="GO" id="GO:0005737">
    <property type="term" value="C:cytoplasm"/>
    <property type="evidence" value="ECO:0007669"/>
    <property type="project" value="UniProtKB-SubCell"/>
</dbReference>
<evidence type="ECO:0000256" key="8">
    <source>
        <dbReference type="ARBA" id="ARBA00022840"/>
    </source>
</evidence>
<dbReference type="Pfam" id="PF02367">
    <property type="entry name" value="TsaE"/>
    <property type="match status" value="1"/>
</dbReference>
<comment type="subcellular location">
    <subcellularLocation>
        <location evidence="1">Cytoplasm</location>
    </subcellularLocation>
</comment>
<comment type="caution">
    <text evidence="11">The sequence shown here is derived from an EMBL/GenBank/DDBJ whole genome shotgun (WGS) entry which is preliminary data.</text>
</comment>
<dbReference type="RefSeq" id="WP_109388604.1">
    <property type="nucleotide sequence ID" value="NZ_QETF01000007.1"/>
</dbReference>
<comment type="similarity">
    <text evidence="2">Belongs to the TsaE family.</text>
</comment>
<keyword evidence="11" id="KW-0808">Transferase</keyword>
<dbReference type="AlphaFoldDB" id="A0A2V1P3J2"/>
<keyword evidence="6" id="KW-0479">Metal-binding</keyword>
<keyword evidence="4" id="KW-0963">Cytoplasm</keyword>
<organism evidence="11 12">
    <name type="scientific">Salibaculum griseiflavum</name>
    <dbReference type="NCBI Taxonomy" id="1914409"/>
    <lineage>
        <taxon>Bacteria</taxon>
        <taxon>Pseudomonadati</taxon>
        <taxon>Pseudomonadota</taxon>
        <taxon>Alphaproteobacteria</taxon>
        <taxon>Rhodobacterales</taxon>
        <taxon>Roseobacteraceae</taxon>
        <taxon>Salibaculum</taxon>
    </lineage>
</organism>
<evidence type="ECO:0000313" key="11">
    <source>
        <dbReference type="EMBL" id="PWG17083.1"/>
    </source>
</evidence>
<dbReference type="SUPFAM" id="SSF52540">
    <property type="entry name" value="P-loop containing nucleoside triphosphate hydrolases"/>
    <property type="match status" value="1"/>
</dbReference>
<keyword evidence="7" id="KW-0547">Nucleotide-binding</keyword>
<name>A0A2V1P3J2_9RHOB</name>
<dbReference type="PANTHER" id="PTHR33540:SF2">
    <property type="entry name" value="TRNA THREONYLCARBAMOYLADENOSINE BIOSYNTHESIS PROTEIN TSAE"/>
    <property type="match status" value="1"/>
</dbReference>
<evidence type="ECO:0000256" key="9">
    <source>
        <dbReference type="ARBA" id="ARBA00022842"/>
    </source>
</evidence>
<dbReference type="InterPro" id="IPR027417">
    <property type="entry name" value="P-loop_NTPase"/>
</dbReference>
<evidence type="ECO:0000256" key="1">
    <source>
        <dbReference type="ARBA" id="ARBA00004496"/>
    </source>
</evidence>
<dbReference type="NCBIfam" id="TIGR00150">
    <property type="entry name" value="T6A_YjeE"/>
    <property type="match status" value="1"/>
</dbReference>
<evidence type="ECO:0000256" key="6">
    <source>
        <dbReference type="ARBA" id="ARBA00022723"/>
    </source>
</evidence>
<proteinExistence type="inferred from homology"/>
<keyword evidence="8" id="KW-0067">ATP-binding</keyword>
<dbReference type="GO" id="GO:0002949">
    <property type="term" value="P:tRNA threonylcarbamoyladenosine modification"/>
    <property type="evidence" value="ECO:0007669"/>
    <property type="project" value="InterPro"/>
</dbReference>
<dbReference type="PANTHER" id="PTHR33540">
    <property type="entry name" value="TRNA THREONYLCARBAMOYLADENOSINE BIOSYNTHESIS PROTEIN TSAE"/>
    <property type="match status" value="1"/>
</dbReference>
<keyword evidence="5" id="KW-0819">tRNA processing</keyword>
<evidence type="ECO:0000256" key="3">
    <source>
        <dbReference type="ARBA" id="ARBA00019010"/>
    </source>
</evidence>
<dbReference type="EMBL" id="QETF01000007">
    <property type="protein sequence ID" value="PWG17083.1"/>
    <property type="molecule type" value="Genomic_DNA"/>
</dbReference>
<evidence type="ECO:0000256" key="10">
    <source>
        <dbReference type="ARBA" id="ARBA00032441"/>
    </source>
</evidence>
<dbReference type="GO" id="GO:0005524">
    <property type="term" value="F:ATP binding"/>
    <property type="evidence" value="ECO:0007669"/>
    <property type="project" value="UniProtKB-KW"/>
</dbReference>